<dbReference type="GO" id="GO:0006364">
    <property type="term" value="P:rRNA processing"/>
    <property type="evidence" value="ECO:0007669"/>
    <property type="project" value="UniProtKB-KW"/>
</dbReference>
<feature type="compositionally biased region" description="Basic residues" evidence="6">
    <location>
        <begin position="1"/>
        <end position="11"/>
    </location>
</feature>
<dbReference type="GO" id="GO:0032040">
    <property type="term" value="C:small-subunit processome"/>
    <property type="evidence" value="ECO:0007669"/>
    <property type="project" value="InterPro"/>
</dbReference>
<dbReference type="InterPro" id="IPR002716">
    <property type="entry name" value="PIN_dom"/>
</dbReference>
<dbReference type="Gene3D" id="3.40.50.1010">
    <property type="entry name" value="5'-nuclease"/>
    <property type="match status" value="1"/>
</dbReference>
<dbReference type="Pfam" id="PF04900">
    <property type="entry name" value="Fcf1"/>
    <property type="match status" value="1"/>
</dbReference>
<dbReference type="InParanoid" id="G4YYY4"/>
<feature type="compositionally biased region" description="Polar residues" evidence="6">
    <location>
        <begin position="15"/>
        <end position="26"/>
    </location>
</feature>
<reference evidence="8 9" key="1">
    <citation type="journal article" date="2006" name="Science">
        <title>Phytophthora genome sequences uncover evolutionary origins and mechanisms of pathogenesis.</title>
        <authorList>
            <person name="Tyler B.M."/>
            <person name="Tripathy S."/>
            <person name="Zhang X."/>
            <person name="Dehal P."/>
            <person name="Jiang R.H."/>
            <person name="Aerts A."/>
            <person name="Arredondo F.D."/>
            <person name="Baxter L."/>
            <person name="Bensasson D."/>
            <person name="Beynon J.L."/>
            <person name="Chapman J."/>
            <person name="Damasceno C.M."/>
            <person name="Dorrance A.E."/>
            <person name="Dou D."/>
            <person name="Dickerman A.W."/>
            <person name="Dubchak I.L."/>
            <person name="Garbelotto M."/>
            <person name="Gijzen M."/>
            <person name="Gordon S.G."/>
            <person name="Govers F."/>
            <person name="Grunwald N.J."/>
            <person name="Huang W."/>
            <person name="Ivors K.L."/>
            <person name="Jones R.W."/>
            <person name="Kamoun S."/>
            <person name="Krampis K."/>
            <person name="Lamour K.H."/>
            <person name="Lee M.K."/>
            <person name="McDonald W.H."/>
            <person name="Medina M."/>
            <person name="Meijer H.J."/>
            <person name="Nordberg E.K."/>
            <person name="Maclean D.J."/>
            <person name="Ospina-Giraldo M.D."/>
            <person name="Morris P.F."/>
            <person name="Phuntumart V."/>
            <person name="Putnam N.H."/>
            <person name="Rash S."/>
            <person name="Rose J.K."/>
            <person name="Sakihama Y."/>
            <person name="Salamov A.A."/>
            <person name="Savidor A."/>
            <person name="Scheuring C.F."/>
            <person name="Smith B.M."/>
            <person name="Sobral B.W."/>
            <person name="Terry A."/>
            <person name="Torto-Alalibo T.A."/>
            <person name="Win J."/>
            <person name="Xu Z."/>
            <person name="Zhang H."/>
            <person name="Grigoriev I.V."/>
            <person name="Rokhsar D.S."/>
            <person name="Boore J.L."/>
        </authorList>
    </citation>
    <scope>NUCLEOTIDE SEQUENCE [LARGE SCALE GENOMIC DNA]</scope>
    <source>
        <strain evidence="8 9">P6497</strain>
    </source>
</reference>
<dbReference type="SMART" id="SM00670">
    <property type="entry name" value="PINc"/>
    <property type="match status" value="1"/>
</dbReference>
<evidence type="ECO:0000256" key="6">
    <source>
        <dbReference type="SAM" id="MobiDB-lite"/>
    </source>
</evidence>
<name>G4YYY4_PHYSP</name>
<evidence type="ECO:0000256" key="2">
    <source>
        <dbReference type="ARBA" id="ARBA00022517"/>
    </source>
</evidence>
<feature type="region of interest" description="Disordered" evidence="6">
    <location>
        <begin position="1"/>
        <end position="36"/>
    </location>
</feature>
<dbReference type="AlphaFoldDB" id="G4YYY4"/>
<dbReference type="GeneID" id="20648689"/>
<dbReference type="FunFam" id="3.40.50.1010:FF:000114">
    <property type="entry name" value="rRNA-processing protein FCF1"/>
    <property type="match status" value="1"/>
</dbReference>
<evidence type="ECO:0000259" key="7">
    <source>
        <dbReference type="SMART" id="SM00670"/>
    </source>
</evidence>
<dbReference type="SMR" id="G4YYY4"/>
<comment type="similarity">
    <text evidence="5">Belongs to the UTP23/FCF1 family. FCF1 subfamily.</text>
</comment>
<dbReference type="InterPro" id="IPR037503">
    <property type="entry name" value="Fcf1_PIN"/>
</dbReference>
<keyword evidence="2" id="KW-0690">Ribosome biogenesis</keyword>
<dbReference type="STRING" id="1094619.G4YYY4"/>
<evidence type="ECO:0000256" key="1">
    <source>
        <dbReference type="ARBA" id="ARBA00004604"/>
    </source>
</evidence>
<dbReference type="InterPro" id="IPR006984">
    <property type="entry name" value="Fcf1/UTP23"/>
</dbReference>
<protein>
    <recommendedName>
        <fullName evidence="7">PIN domain-containing protein</fullName>
    </recommendedName>
</protein>
<evidence type="ECO:0000313" key="8">
    <source>
        <dbReference type="EMBL" id="EGZ26276.1"/>
    </source>
</evidence>
<dbReference type="FunCoup" id="G4YYY4">
    <property type="interactions" value="528"/>
</dbReference>
<dbReference type="PANTHER" id="PTHR12416">
    <property type="entry name" value="RRNA-PROCESSING PROTEIN UTP23 HOMOLOG"/>
    <property type="match status" value="1"/>
</dbReference>
<dbReference type="RefSeq" id="XP_009521564.1">
    <property type="nucleotide sequence ID" value="XM_009523269.1"/>
</dbReference>
<keyword evidence="9" id="KW-1185">Reference proteome</keyword>
<dbReference type="InterPro" id="IPR029060">
    <property type="entry name" value="PIN-like_dom_sf"/>
</dbReference>
<feature type="domain" description="PIN" evidence="7">
    <location>
        <begin position="97"/>
        <end position="196"/>
    </location>
</feature>
<dbReference type="EMBL" id="JH159152">
    <property type="protein sequence ID" value="EGZ26276.1"/>
    <property type="molecule type" value="Genomic_DNA"/>
</dbReference>
<evidence type="ECO:0000256" key="5">
    <source>
        <dbReference type="ARBA" id="ARBA00024026"/>
    </source>
</evidence>
<dbReference type="CDD" id="cd09864">
    <property type="entry name" value="PIN_Fcf1-like"/>
    <property type="match status" value="1"/>
</dbReference>
<keyword evidence="4" id="KW-0539">Nucleus</keyword>
<comment type="subcellular location">
    <subcellularLocation>
        <location evidence="1">Nucleus</location>
        <location evidence="1">Nucleolus</location>
    </subcellularLocation>
</comment>
<accession>G4YYY4</accession>
<dbReference type="KEGG" id="psoj:PHYSODRAFT_345116"/>
<sequence>MVWSTRRRSKAAVRTTGSAGTRSQDAADSETMGKAKKTRKFAAVKRMISPRDTRINSVRKAVAQADEKKRKAAEPKQIDQIPSNMFFKYNSALGPPYNVIVDTNFINFSIKNKLEVVSAMMDCLLAKCTPCITDCVMAELEKLGHKYRVALRLAKDPRFERLPCTHKGTYADDCLLQRVQQHRCYVVATCDRELKRRIRKVPGVPIMYISNRKYVIERLPEANAAKIK</sequence>
<dbReference type="OMA" id="PECVFAE"/>
<proteinExistence type="inferred from homology"/>
<evidence type="ECO:0000256" key="4">
    <source>
        <dbReference type="ARBA" id="ARBA00023242"/>
    </source>
</evidence>
<organism evidence="8 9">
    <name type="scientific">Phytophthora sojae (strain P6497)</name>
    <name type="common">Soybean stem and root rot agent</name>
    <name type="synonym">Phytophthora megasperma f. sp. glycines</name>
    <dbReference type="NCBI Taxonomy" id="1094619"/>
    <lineage>
        <taxon>Eukaryota</taxon>
        <taxon>Sar</taxon>
        <taxon>Stramenopiles</taxon>
        <taxon>Oomycota</taxon>
        <taxon>Peronosporomycetes</taxon>
        <taxon>Peronosporales</taxon>
        <taxon>Peronosporaceae</taxon>
        <taxon>Phytophthora</taxon>
    </lineage>
</organism>
<evidence type="ECO:0000313" key="9">
    <source>
        <dbReference type="Proteomes" id="UP000002640"/>
    </source>
</evidence>
<dbReference type="SUPFAM" id="SSF88723">
    <property type="entry name" value="PIN domain-like"/>
    <property type="match status" value="1"/>
</dbReference>
<gene>
    <name evidence="8" type="ORF">PHYSODRAFT_345116</name>
</gene>
<dbReference type="Proteomes" id="UP000002640">
    <property type="component" value="Unassembled WGS sequence"/>
</dbReference>
<evidence type="ECO:0000256" key="3">
    <source>
        <dbReference type="ARBA" id="ARBA00022552"/>
    </source>
</evidence>
<keyword evidence="3" id="KW-0698">rRNA processing</keyword>